<feature type="transmembrane region" description="Helical" evidence="13">
    <location>
        <begin position="142"/>
        <end position="163"/>
    </location>
</feature>
<gene>
    <name evidence="15" type="ORF">Y1Q_0007572</name>
</gene>
<dbReference type="CDD" id="cd15912">
    <property type="entry name" value="7tmA_OR6C-like"/>
    <property type="match status" value="1"/>
</dbReference>
<keyword evidence="5 13" id="KW-0552">Olfaction</keyword>
<dbReference type="PANTHER" id="PTHR26454">
    <property type="entry name" value="OLFACTORY RECEPTOR"/>
    <property type="match status" value="1"/>
</dbReference>
<comment type="subcellular location">
    <subcellularLocation>
        <location evidence="1 13">Cell membrane</location>
        <topology evidence="1 13">Multi-pass membrane protein</topology>
    </subcellularLocation>
</comment>
<evidence type="ECO:0000256" key="2">
    <source>
        <dbReference type="ARBA" id="ARBA00022475"/>
    </source>
</evidence>
<dbReference type="InterPro" id="IPR000276">
    <property type="entry name" value="GPCR_Rhodpsn"/>
</dbReference>
<keyword evidence="2 13" id="KW-1003">Cell membrane</keyword>
<name>A0A151NTI6_ALLMI</name>
<dbReference type="GO" id="GO:0005886">
    <property type="term" value="C:plasma membrane"/>
    <property type="evidence" value="ECO:0007669"/>
    <property type="project" value="UniProtKB-SubCell"/>
</dbReference>
<evidence type="ECO:0000256" key="1">
    <source>
        <dbReference type="ARBA" id="ARBA00004651"/>
    </source>
</evidence>
<sequence length="254" mass="28804">MYFFLCNLSILEIFLIAFITPKMLENLLSDDKTISFWGCMTQCYFFFFLGTTEFTLIAIMSFDRYIAICHPLHYAIIMNDYVCALIALVCWLGGILLPLSAMTLLFKMPFCGPNIIDHFFCDYAPLVLLACTEDTFPLTLQIILADIVEGISLAFTLASYLYIITTILRIPSTSGRQKAFSTCTSHITVASIFYGSTVFLYCLPTQRRSPNVQKAVALLIVVVTPSLNPFIYSLRNEKVKNALRDFVRKKVFLC</sequence>
<comment type="similarity">
    <text evidence="12">Belongs to the G-protein coupled receptor 1 family.</text>
</comment>
<dbReference type="Proteomes" id="UP000050525">
    <property type="component" value="Unassembled WGS sequence"/>
</dbReference>
<evidence type="ECO:0000256" key="8">
    <source>
        <dbReference type="ARBA" id="ARBA00023136"/>
    </source>
</evidence>
<keyword evidence="6 13" id="KW-1133">Transmembrane helix</keyword>
<evidence type="ECO:0000256" key="3">
    <source>
        <dbReference type="ARBA" id="ARBA00022606"/>
    </source>
</evidence>
<dbReference type="InterPro" id="IPR017452">
    <property type="entry name" value="GPCR_Rhodpsn_7TM"/>
</dbReference>
<evidence type="ECO:0000313" key="15">
    <source>
        <dbReference type="EMBL" id="KYO40074.1"/>
    </source>
</evidence>
<dbReference type="GO" id="GO:0004930">
    <property type="term" value="F:G protein-coupled receptor activity"/>
    <property type="evidence" value="ECO:0007669"/>
    <property type="project" value="UniProtKB-KW"/>
</dbReference>
<dbReference type="PANTHER" id="PTHR26454:SF18">
    <property type="entry name" value="OLFACTORY RECEPTOR 6C76"/>
    <property type="match status" value="1"/>
</dbReference>
<feature type="domain" description="G-protein coupled receptors family 1 profile" evidence="14">
    <location>
        <begin position="1"/>
        <end position="232"/>
    </location>
</feature>
<evidence type="ECO:0000256" key="7">
    <source>
        <dbReference type="ARBA" id="ARBA00023040"/>
    </source>
</evidence>
<evidence type="ECO:0000259" key="14">
    <source>
        <dbReference type="PROSITE" id="PS50262"/>
    </source>
</evidence>
<dbReference type="Pfam" id="PF13853">
    <property type="entry name" value="7tm_4"/>
    <property type="match status" value="1"/>
</dbReference>
<dbReference type="SUPFAM" id="SSF81321">
    <property type="entry name" value="Family A G protein-coupled receptor-like"/>
    <property type="match status" value="1"/>
</dbReference>
<dbReference type="EMBL" id="AKHW03002097">
    <property type="protein sequence ID" value="KYO40074.1"/>
    <property type="molecule type" value="Genomic_DNA"/>
</dbReference>
<dbReference type="AlphaFoldDB" id="A0A151NTI6"/>
<dbReference type="InterPro" id="IPR047132">
    <property type="entry name" value="Olfact_rcpt_6C-like"/>
</dbReference>
<feature type="transmembrane region" description="Helical" evidence="13">
    <location>
        <begin position="215"/>
        <end position="234"/>
    </location>
</feature>
<proteinExistence type="inferred from homology"/>
<dbReference type="Gene3D" id="1.20.1070.10">
    <property type="entry name" value="Rhodopsin 7-helix transmembrane proteins"/>
    <property type="match status" value="1"/>
</dbReference>
<feature type="transmembrane region" description="Helical" evidence="13">
    <location>
        <begin position="5"/>
        <end position="24"/>
    </location>
</feature>
<protein>
    <recommendedName>
        <fullName evidence="13">Olfactory receptor</fullName>
    </recommendedName>
</protein>
<keyword evidence="11 12" id="KW-0807">Transducer</keyword>
<keyword evidence="10" id="KW-0325">Glycoprotein</keyword>
<keyword evidence="7 12" id="KW-0297">G-protein coupled receptor</keyword>
<evidence type="ECO:0000256" key="9">
    <source>
        <dbReference type="ARBA" id="ARBA00023170"/>
    </source>
</evidence>
<keyword evidence="8 13" id="KW-0472">Membrane</keyword>
<dbReference type="InterPro" id="IPR000725">
    <property type="entry name" value="Olfact_rcpt"/>
</dbReference>
<evidence type="ECO:0000256" key="12">
    <source>
        <dbReference type="RuleBase" id="RU000688"/>
    </source>
</evidence>
<dbReference type="GO" id="GO:0004984">
    <property type="term" value="F:olfactory receptor activity"/>
    <property type="evidence" value="ECO:0007669"/>
    <property type="project" value="InterPro"/>
</dbReference>
<dbReference type="PRINTS" id="PR00237">
    <property type="entry name" value="GPCRRHODOPSN"/>
</dbReference>
<evidence type="ECO:0000256" key="10">
    <source>
        <dbReference type="ARBA" id="ARBA00023180"/>
    </source>
</evidence>
<evidence type="ECO:0000313" key="16">
    <source>
        <dbReference type="Proteomes" id="UP000050525"/>
    </source>
</evidence>
<feature type="transmembrane region" description="Helical" evidence="13">
    <location>
        <begin position="74"/>
        <end position="99"/>
    </location>
</feature>
<organism evidence="15 16">
    <name type="scientific">Alligator mississippiensis</name>
    <name type="common">American alligator</name>
    <dbReference type="NCBI Taxonomy" id="8496"/>
    <lineage>
        <taxon>Eukaryota</taxon>
        <taxon>Metazoa</taxon>
        <taxon>Chordata</taxon>
        <taxon>Craniata</taxon>
        <taxon>Vertebrata</taxon>
        <taxon>Euteleostomi</taxon>
        <taxon>Archelosauria</taxon>
        <taxon>Archosauria</taxon>
        <taxon>Crocodylia</taxon>
        <taxon>Alligatoridae</taxon>
        <taxon>Alligatorinae</taxon>
        <taxon>Alligator</taxon>
    </lineage>
</organism>
<reference evidence="15 16" key="1">
    <citation type="journal article" date="2012" name="Genome Biol.">
        <title>Sequencing three crocodilian genomes to illuminate the evolution of archosaurs and amniotes.</title>
        <authorList>
            <person name="St John J.A."/>
            <person name="Braun E.L."/>
            <person name="Isberg S.R."/>
            <person name="Miles L.G."/>
            <person name="Chong A.Y."/>
            <person name="Gongora J."/>
            <person name="Dalzell P."/>
            <person name="Moran C."/>
            <person name="Bed'hom B."/>
            <person name="Abzhanov A."/>
            <person name="Burgess S.C."/>
            <person name="Cooksey A.M."/>
            <person name="Castoe T.A."/>
            <person name="Crawford N.G."/>
            <person name="Densmore L.D."/>
            <person name="Drew J.C."/>
            <person name="Edwards S.V."/>
            <person name="Faircloth B.C."/>
            <person name="Fujita M.K."/>
            <person name="Greenwold M.J."/>
            <person name="Hoffmann F.G."/>
            <person name="Howard J.M."/>
            <person name="Iguchi T."/>
            <person name="Janes D.E."/>
            <person name="Khan S.Y."/>
            <person name="Kohno S."/>
            <person name="de Koning A.J."/>
            <person name="Lance S.L."/>
            <person name="McCarthy F.M."/>
            <person name="McCormack J.E."/>
            <person name="Merchant M.E."/>
            <person name="Peterson D.G."/>
            <person name="Pollock D.D."/>
            <person name="Pourmand N."/>
            <person name="Raney B.J."/>
            <person name="Roessler K.A."/>
            <person name="Sanford J.R."/>
            <person name="Sawyer R.H."/>
            <person name="Schmidt C.J."/>
            <person name="Triplett E.W."/>
            <person name="Tuberville T.D."/>
            <person name="Venegas-Anaya M."/>
            <person name="Howard J.T."/>
            <person name="Jarvis E.D."/>
            <person name="Guillette L.J.Jr."/>
            <person name="Glenn T.C."/>
            <person name="Green R.E."/>
            <person name="Ray D.A."/>
        </authorList>
    </citation>
    <scope>NUCLEOTIDE SEQUENCE [LARGE SCALE GENOMIC DNA]</scope>
    <source>
        <strain evidence="15">KSC_2009_1</strain>
    </source>
</reference>
<keyword evidence="4 12" id="KW-0812">Transmembrane</keyword>
<dbReference type="PROSITE" id="PS50262">
    <property type="entry name" value="G_PROTEIN_RECEP_F1_2"/>
    <property type="match status" value="1"/>
</dbReference>
<dbReference type="STRING" id="8496.A0A151NTI6"/>
<evidence type="ECO:0000256" key="11">
    <source>
        <dbReference type="ARBA" id="ARBA00023224"/>
    </source>
</evidence>
<evidence type="ECO:0000256" key="13">
    <source>
        <dbReference type="RuleBase" id="RU363047"/>
    </source>
</evidence>
<comment type="caution">
    <text evidence="15">The sequence shown here is derived from an EMBL/GenBank/DDBJ whole genome shotgun (WGS) entry which is preliminary data.</text>
</comment>
<keyword evidence="16" id="KW-1185">Reference proteome</keyword>
<dbReference type="PROSITE" id="PS00237">
    <property type="entry name" value="G_PROTEIN_RECEP_F1_1"/>
    <property type="match status" value="1"/>
</dbReference>
<dbReference type="PRINTS" id="PR00245">
    <property type="entry name" value="OLFACTORYR"/>
</dbReference>
<feature type="transmembrane region" description="Helical" evidence="13">
    <location>
        <begin position="44"/>
        <end position="62"/>
    </location>
</feature>
<feature type="transmembrane region" description="Helical" evidence="13">
    <location>
        <begin position="183"/>
        <end position="203"/>
    </location>
</feature>
<evidence type="ECO:0000256" key="5">
    <source>
        <dbReference type="ARBA" id="ARBA00022725"/>
    </source>
</evidence>
<accession>A0A151NTI6</accession>
<evidence type="ECO:0000256" key="6">
    <source>
        <dbReference type="ARBA" id="ARBA00022989"/>
    </source>
</evidence>
<dbReference type="FunFam" id="1.20.1070.10:FF:000010">
    <property type="entry name" value="Olfactory receptor"/>
    <property type="match status" value="1"/>
</dbReference>
<keyword evidence="9 12" id="KW-0675">Receptor</keyword>
<evidence type="ECO:0000256" key="4">
    <source>
        <dbReference type="ARBA" id="ARBA00022692"/>
    </source>
</evidence>
<keyword evidence="3 13" id="KW-0716">Sensory transduction</keyword>